<gene>
    <name evidence="1" type="ORF">DWU99_01210</name>
</gene>
<dbReference type="Proteomes" id="UP000255334">
    <property type="component" value="Unassembled WGS sequence"/>
</dbReference>
<protein>
    <submittedName>
        <fullName evidence="1">Uncharacterized protein</fullName>
    </submittedName>
</protein>
<name>A0A370XC03_9GAMM</name>
<accession>A0A370XC03</accession>
<proteinExistence type="predicted"/>
<evidence type="ECO:0000313" key="2">
    <source>
        <dbReference type="Proteomes" id="UP000255334"/>
    </source>
</evidence>
<dbReference type="RefSeq" id="WP_115476177.1">
    <property type="nucleotide sequence ID" value="NZ_QRBF01000001.1"/>
</dbReference>
<evidence type="ECO:0000313" key="1">
    <source>
        <dbReference type="EMBL" id="RDS85926.1"/>
    </source>
</evidence>
<organism evidence="1 2">
    <name type="scientific">Dyella psychrodurans</name>
    <dbReference type="NCBI Taxonomy" id="1927960"/>
    <lineage>
        <taxon>Bacteria</taxon>
        <taxon>Pseudomonadati</taxon>
        <taxon>Pseudomonadota</taxon>
        <taxon>Gammaproteobacteria</taxon>
        <taxon>Lysobacterales</taxon>
        <taxon>Rhodanobacteraceae</taxon>
        <taxon>Dyella</taxon>
    </lineage>
</organism>
<dbReference type="EMBL" id="QRBF01000001">
    <property type="protein sequence ID" value="RDS85926.1"/>
    <property type="molecule type" value="Genomic_DNA"/>
</dbReference>
<sequence>MAVSRKTVAAVNRLRRKGTKATAIAKTLDIPVRQASAVLKAEAKREEVLAYLKEDQRRINARAKNVTSAEPPLGPNEIARLCEITHQRVAQIRETAVANGAVLQNQWDRVDERRKEVVRMHKAGTTTNEIAEHFGIRRRVVNRDLKFMGYSRTQEEIMAERDSRLEQIPKFLKRGETVEWIANEFGVYAQAITNDIALIPELHAARKAKRDAIHERRKKVLALRKEGKTVAQVMKTLKASRAQVEGDITWSNKQKAARAAARAAKKAG</sequence>
<comment type="caution">
    <text evidence="1">The sequence shown here is derived from an EMBL/GenBank/DDBJ whole genome shotgun (WGS) entry which is preliminary data.</text>
</comment>
<keyword evidence="2" id="KW-1185">Reference proteome</keyword>
<dbReference type="AlphaFoldDB" id="A0A370XC03"/>
<dbReference type="OrthoDB" id="2353732at2"/>
<reference evidence="1 2" key="1">
    <citation type="submission" date="2018-07" db="EMBL/GenBank/DDBJ databases">
        <title>Dyella monticola sp. nov. and Dyella psychrodurans sp. nov. isolated from monsoon evergreen broad-leaved forest soil of Dinghu Mountain, China.</title>
        <authorList>
            <person name="Gao Z."/>
            <person name="Qiu L."/>
        </authorList>
    </citation>
    <scope>NUCLEOTIDE SEQUENCE [LARGE SCALE GENOMIC DNA]</scope>
    <source>
        <strain evidence="1 2">4MSK11</strain>
    </source>
</reference>